<evidence type="ECO:0000259" key="8">
    <source>
        <dbReference type="PROSITE" id="PS50103"/>
    </source>
</evidence>
<sequence>MTSFWHFLVWFHMLKDLQLTKVACLCISPAVQLINRPLPCKFNNLLCLSLLLDTLPLCRDFKSGQCKRQQCRYVHLLEDYVEVVDGKVTVCRDAVKGKCSRPLCKYYHIPLSAPFMNSVL</sequence>
<feature type="domain" description="C3H1-type" evidence="8">
    <location>
        <begin position="85"/>
        <end position="111"/>
    </location>
</feature>
<organism evidence="9">
    <name type="scientific">Liphistius thaleban</name>
    <dbReference type="NCBI Taxonomy" id="1905330"/>
    <lineage>
        <taxon>Eukaryota</taxon>
        <taxon>Metazoa</taxon>
        <taxon>Ecdysozoa</taxon>
        <taxon>Arthropoda</taxon>
        <taxon>Chelicerata</taxon>
        <taxon>Arachnida</taxon>
        <taxon>Araneae</taxon>
        <taxon>Mesothelae</taxon>
        <taxon>Liphistiidae</taxon>
        <taxon>Liphistius</taxon>
    </lineage>
</organism>
<dbReference type="Gene3D" id="3.30.1370.210">
    <property type="match status" value="1"/>
</dbReference>
<name>A0A4Q8K1Y0_9ARAC</name>
<evidence type="ECO:0000256" key="1">
    <source>
        <dbReference type="ARBA" id="ARBA00022723"/>
    </source>
</evidence>
<dbReference type="GO" id="GO:0005654">
    <property type="term" value="C:nucleoplasm"/>
    <property type="evidence" value="ECO:0007669"/>
    <property type="project" value="TreeGrafter"/>
</dbReference>
<feature type="zinc finger region" description="C3H1-type" evidence="6">
    <location>
        <begin position="85"/>
        <end position="111"/>
    </location>
</feature>
<keyword evidence="7" id="KW-0732">Signal</keyword>
<feature type="chain" id="PRO_5020324721" evidence="7">
    <location>
        <begin position="21"/>
        <end position="120"/>
    </location>
</feature>
<dbReference type="GO" id="GO:0005737">
    <property type="term" value="C:cytoplasm"/>
    <property type="evidence" value="ECO:0007669"/>
    <property type="project" value="TreeGrafter"/>
</dbReference>
<dbReference type="InterPro" id="IPR054429">
    <property type="entry name" value="Znf-CCCH_Muscleblind-like"/>
</dbReference>
<dbReference type="EMBL" id="HAHM01000058">
    <property type="protein sequence ID" value="SNX33338.1"/>
    <property type="molecule type" value="Transcribed_RNA"/>
</dbReference>
<evidence type="ECO:0000256" key="6">
    <source>
        <dbReference type="PROSITE-ProRule" id="PRU00723"/>
    </source>
</evidence>
<accession>A0A4Q8K1Y0</accession>
<dbReference type="Pfam" id="PF22628">
    <property type="entry name" value="zf-CCCH_10"/>
    <property type="match status" value="1"/>
</dbReference>
<feature type="signal peptide" evidence="7">
    <location>
        <begin position="1"/>
        <end position="20"/>
    </location>
</feature>
<dbReference type="GO" id="GO:0008270">
    <property type="term" value="F:zinc ion binding"/>
    <property type="evidence" value="ECO:0007669"/>
    <property type="project" value="UniProtKB-KW"/>
</dbReference>
<reference evidence="9" key="2">
    <citation type="submission" date="2019-05" db="EMBL/GenBank/DDBJ databases">
        <title>Unravelling the molecular evolution of spider venoms.</title>
        <authorList>
            <person name="Pineda S."/>
        </authorList>
    </citation>
    <scope>NUCLEOTIDE SEQUENCE</scope>
</reference>
<dbReference type="PANTHER" id="PTHR12675:SF12">
    <property type="entry name" value="PROTEIN MUSCLEBLIND"/>
    <property type="match status" value="1"/>
</dbReference>
<protein>
    <submittedName>
        <fullName evidence="9">U69-Liphistoxin-Lth1a_1</fullName>
    </submittedName>
</protein>
<dbReference type="GO" id="GO:0043484">
    <property type="term" value="P:regulation of RNA splicing"/>
    <property type="evidence" value="ECO:0007669"/>
    <property type="project" value="TreeGrafter"/>
</dbReference>
<keyword evidence="2" id="KW-0677">Repeat</keyword>
<evidence type="ECO:0000256" key="7">
    <source>
        <dbReference type="SAM" id="SignalP"/>
    </source>
</evidence>
<evidence type="ECO:0000313" key="9">
    <source>
        <dbReference type="EMBL" id="SNX33338.1"/>
    </source>
</evidence>
<keyword evidence="3 6" id="KW-0863">Zinc-finger</keyword>
<comment type="similarity">
    <text evidence="5">Belongs to the muscleblind family.</text>
</comment>
<dbReference type="InterPro" id="IPR000571">
    <property type="entry name" value="Znf_CCCH"/>
</dbReference>
<keyword evidence="4 6" id="KW-0862">Zinc</keyword>
<evidence type="ECO:0000256" key="5">
    <source>
        <dbReference type="ARBA" id="ARBA00038226"/>
    </source>
</evidence>
<dbReference type="PROSITE" id="PS50103">
    <property type="entry name" value="ZF_C3H1"/>
    <property type="match status" value="2"/>
</dbReference>
<reference evidence="9" key="1">
    <citation type="submission" date="2017-05" db="EMBL/GenBank/DDBJ databases">
        <authorList>
            <person name="QRISCLOUD D."/>
        </authorList>
    </citation>
    <scope>NUCLEOTIDE SEQUENCE</scope>
</reference>
<evidence type="ECO:0000256" key="4">
    <source>
        <dbReference type="ARBA" id="ARBA00022833"/>
    </source>
</evidence>
<dbReference type="AlphaFoldDB" id="A0A4Q8K1Y0"/>
<feature type="zinc finger region" description="C3H1-type" evidence="6">
    <location>
        <begin position="52"/>
        <end position="78"/>
    </location>
</feature>
<keyword evidence="1 6" id="KW-0479">Metal-binding</keyword>
<evidence type="ECO:0000256" key="3">
    <source>
        <dbReference type="ARBA" id="ARBA00022771"/>
    </source>
</evidence>
<feature type="domain" description="C3H1-type" evidence="8">
    <location>
        <begin position="52"/>
        <end position="78"/>
    </location>
</feature>
<proteinExistence type="inferred from homology"/>
<dbReference type="GO" id="GO:0003723">
    <property type="term" value="F:RNA binding"/>
    <property type="evidence" value="ECO:0007669"/>
    <property type="project" value="TreeGrafter"/>
</dbReference>
<dbReference type="SMART" id="SM00356">
    <property type="entry name" value="ZnF_C3H1"/>
    <property type="match status" value="2"/>
</dbReference>
<dbReference type="PANTHER" id="PTHR12675">
    <property type="entry name" value="MUSCLEBLIND-LIKE PROTEIN"/>
    <property type="match status" value="1"/>
</dbReference>
<evidence type="ECO:0000256" key="2">
    <source>
        <dbReference type="ARBA" id="ARBA00022737"/>
    </source>
</evidence>